<dbReference type="InterPro" id="IPR003140">
    <property type="entry name" value="PLipase/COase/thioEstase"/>
</dbReference>
<dbReference type="PANTHER" id="PTHR10655:SF17">
    <property type="entry name" value="LYSOPHOSPHOLIPASE-LIKE PROTEIN 1"/>
    <property type="match status" value="1"/>
</dbReference>
<evidence type="ECO:0000313" key="5">
    <source>
        <dbReference type="Proteomes" id="UP000001192"/>
    </source>
</evidence>
<gene>
    <name evidence="4" type="ordered locus">Bphy_5201</name>
</gene>
<keyword evidence="2" id="KW-0378">Hydrolase</keyword>
<protein>
    <submittedName>
        <fullName evidence="4">Phospholipase/Carboxylesterase</fullName>
    </submittedName>
</protein>
<keyword evidence="5" id="KW-1185">Reference proteome</keyword>
<dbReference type="InterPro" id="IPR029058">
    <property type="entry name" value="AB_hydrolase_fold"/>
</dbReference>
<dbReference type="EMBL" id="CP001044">
    <property type="protein sequence ID" value="ACC74284.1"/>
    <property type="molecule type" value="Genomic_DNA"/>
</dbReference>
<reference evidence="5" key="1">
    <citation type="journal article" date="2014" name="Stand. Genomic Sci.">
        <title>Complete genome sequence of Burkholderia phymatum STM815(T), a broad host range and efficient nitrogen-fixing symbiont of Mimosa species.</title>
        <authorList>
            <person name="Moulin L."/>
            <person name="Klonowska A."/>
            <person name="Caroline B."/>
            <person name="Booth K."/>
            <person name="Vriezen J.A."/>
            <person name="Melkonian R."/>
            <person name="James E.K."/>
            <person name="Young J.P."/>
            <person name="Bena G."/>
            <person name="Hauser L."/>
            <person name="Land M."/>
            <person name="Kyrpides N."/>
            <person name="Bruce D."/>
            <person name="Chain P."/>
            <person name="Copeland A."/>
            <person name="Pitluck S."/>
            <person name="Woyke T."/>
            <person name="Lizotte-Waniewski M."/>
            <person name="Bristow J."/>
            <person name="Riley M."/>
        </authorList>
    </citation>
    <scope>NUCLEOTIDE SEQUENCE [LARGE SCALE GENOMIC DNA]</scope>
    <source>
        <strain evidence="5">DSM 17167 / CIP 108236 / LMG 21445 / STM815</strain>
    </source>
</reference>
<dbReference type="HOGENOM" id="CLU_049413_5_2_4"/>
<evidence type="ECO:0000256" key="1">
    <source>
        <dbReference type="ARBA" id="ARBA00006499"/>
    </source>
</evidence>
<dbReference type="Proteomes" id="UP000001192">
    <property type="component" value="Chromosome 2"/>
</dbReference>
<evidence type="ECO:0000259" key="3">
    <source>
        <dbReference type="Pfam" id="PF02230"/>
    </source>
</evidence>
<dbReference type="SUPFAM" id="SSF53474">
    <property type="entry name" value="alpha/beta-Hydrolases"/>
    <property type="match status" value="1"/>
</dbReference>
<proteinExistence type="inferred from homology"/>
<organism evidence="4 5">
    <name type="scientific">Paraburkholderia phymatum (strain DSM 17167 / CIP 108236 / LMG 21445 / STM815)</name>
    <name type="common">Burkholderia phymatum</name>
    <dbReference type="NCBI Taxonomy" id="391038"/>
    <lineage>
        <taxon>Bacteria</taxon>
        <taxon>Pseudomonadati</taxon>
        <taxon>Pseudomonadota</taxon>
        <taxon>Betaproteobacteria</taxon>
        <taxon>Burkholderiales</taxon>
        <taxon>Burkholderiaceae</taxon>
        <taxon>Paraburkholderia</taxon>
    </lineage>
</organism>
<dbReference type="KEGG" id="bph:Bphy_5201"/>
<dbReference type="PANTHER" id="PTHR10655">
    <property type="entry name" value="LYSOPHOSPHOLIPASE-RELATED"/>
    <property type="match status" value="1"/>
</dbReference>
<dbReference type="STRING" id="391038.Bphy_5201"/>
<accession>B2JME9</accession>
<dbReference type="Gene3D" id="3.40.50.1820">
    <property type="entry name" value="alpha/beta hydrolase"/>
    <property type="match status" value="1"/>
</dbReference>
<evidence type="ECO:0000313" key="4">
    <source>
        <dbReference type="EMBL" id="ACC74284.1"/>
    </source>
</evidence>
<dbReference type="GO" id="GO:0016787">
    <property type="term" value="F:hydrolase activity"/>
    <property type="evidence" value="ECO:0007669"/>
    <property type="project" value="UniProtKB-KW"/>
</dbReference>
<name>B2JME9_PARP8</name>
<feature type="domain" description="Phospholipase/carboxylesterase/thioesterase" evidence="3">
    <location>
        <begin position="72"/>
        <end position="260"/>
    </location>
</feature>
<dbReference type="eggNOG" id="COG0400">
    <property type="taxonomic scope" value="Bacteria"/>
</dbReference>
<evidence type="ECO:0000256" key="2">
    <source>
        <dbReference type="ARBA" id="ARBA00022801"/>
    </source>
</evidence>
<comment type="similarity">
    <text evidence="1">Belongs to the AB hydrolase superfamily. AB hydrolase 2 family.</text>
</comment>
<sequence length="277" mass="29476">MALSSATSLDQLTCWAPLTVIKKLPHNHRVRRMLPPARDTAAAQSPQWAPRNTKGMMAMAWEQFDNGWRLAPADGPATALVVLLHGVGSNAQDLVPLADIWREALPQTAFVCLDGSEPFDGGFGGRQWFSLRDVDANNRPDRVAAAWPALQNMLDTELAHWQLGYRQLALVGFSQGSMMSLHHVATNPQGAAAVVAFSGRLASPVTAHSATPVTLIHGDADAVIPVDETERAAIALHGAGFEVEAFALPGVGHTISGDGVALGRDALVRALAPLARR</sequence>
<dbReference type="AlphaFoldDB" id="B2JME9"/>
<dbReference type="Pfam" id="PF02230">
    <property type="entry name" value="Abhydrolase_2"/>
    <property type="match status" value="1"/>
</dbReference>
<dbReference type="MEROPS" id="S09.A43"/>
<dbReference type="InterPro" id="IPR050565">
    <property type="entry name" value="LYPA1-2/EST-like"/>
</dbReference>